<name>A0ABT1T3L4_9SPHI</name>
<dbReference type="PROSITE" id="PS51257">
    <property type="entry name" value="PROKAR_LIPOPROTEIN"/>
    <property type="match status" value="1"/>
</dbReference>
<dbReference type="PANTHER" id="PTHR13833:SF71">
    <property type="entry name" value="NHL DOMAIN-CONTAINING PROTEIN"/>
    <property type="match status" value="1"/>
</dbReference>
<dbReference type="SUPFAM" id="SSF63829">
    <property type="entry name" value="Calcium-dependent phosphotriesterase"/>
    <property type="match status" value="1"/>
</dbReference>
<dbReference type="InterPro" id="IPR011042">
    <property type="entry name" value="6-blade_b-propeller_TolB-like"/>
</dbReference>
<dbReference type="Proteomes" id="UP001204376">
    <property type="component" value="Unassembled WGS sequence"/>
</dbReference>
<dbReference type="Gene3D" id="2.120.10.30">
    <property type="entry name" value="TolB, C-terminal domain"/>
    <property type="match status" value="2"/>
</dbReference>
<comment type="caution">
    <text evidence="1">The sequence shown here is derived from an EMBL/GenBank/DDBJ whole genome shotgun (WGS) entry which is preliminary data.</text>
</comment>
<sequence length="366" mass="39378">MKRFQSPSGLLLAGLVLLIALQGCEKEKLTAVSSGLLSGAAVTAPGSAMVSTYAGCTQGYLDGQATKAMFNQISQLVKGPDGILYVADYNVIRKITNDGVVSTLAGCYTSTSSRDGQGQNAYFTHITGLTLTPDNRLFAIDREADPFSTSNLQSKLRKITLDGNVYTLTLSQTGNEFTFNEGTLDAGPDNSLYLLVNRSGVWRIYGQAIAENIEYRIQTMSGNFTLQYKSIAVGRDSAVYLMTTGNEIYKKTFKDIIKNYPAGGLSLSKTVPRRVTANTVKSDTTSIYRDALAIAADGTVYFTDGLVIRVLQTDGSVSLLAGSTAGYVDGPAAQAKFENILSLELADNDTVLYVADNFRIRKITLN</sequence>
<reference evidence="1 2" key="1">
    <citation type="submission" date="2022-07" db="EMBL/GenBank/DDBJ databases">
        <title>Mucilaginibacter sp. JC4.</title>
        <authorList>
            <person name="Le V."/>
            <person name="Ko S.-R."/>
            <person name="Ahn C.-Y."/>
            <person name="Oh H.-M."/>
        </authorList>
    </citation>
    <scope>NUCLEOTIDE SEQUENCE [LARGE SCALE GENOMIC DNA]</scope>
    <source>
        <strain evidence="1 2">JC4</strain>
    </source>
</reference>
<gene>
    <name evidence="1" type="ORF">NPE20_14585</name>
</gene>
<evidence type="ECO:0000313" key="1">
    <source>
        <dbReference type="EMBL" id="MCQ6959201.1"/>
    </source>
</evidence>
<evidence type="ECO:0000313" key="2">
    <source>
        <dbReference type="Proteomes" id="UP001204376"/>
    </source>
</evidence>
<keyword evidence="2" id="KW-1185">Reference proteome</keyword>
<dbReference type="PANTHER" id="PTHR13833">
    <property type="match status" value="1"/>
</dbReference>
<dbReference type="RefSeq" id="WP_256539388.1">
    <property type="nucleotide sequence ID" value="NZ_JANHOH010000002.1"/>
</dbReference>
<accession>A0ABT1T3L4</accession>
<organism evidence="1 2">
    <name type="scientific">Mucilaginibacter aquariorum</name>
    <dbReference type="NCBI Taxonomy" id="2967225"/>
    <lineage>
        <taxon>Bacteria</taxon>
        <taxon>Pseudomonadati</taxon>
        <taxon>Bacteroidota</taxon>
        <taxon>Sphingobacteriia</taxon>
        <taxon>Sphingobacteriales</taxon>
        <taxon>Sphingobacteriaceae</taxon>
        <taxon>Mucilaginibacter</taxon>
    </lineage>
</organism>
<proteinExistence type="predicted"/>
<dbReference type="EMBL" id="JANHOH010000002">
    <property type="protein sequence ID" value="MCQ6959201.1"/>
    <property type="molecule type" value="Genomic_DNA"/>
</dbReference>
<protein>
    <submittedName>
        <fullName evidence="1">Uncharacterized protein</fullName>
    </submittedName>
</protein>